<dbReference type="PANTHER" id="PTHR43056">
    <property type="entry name" value="PEPTIDASE S9 PROLYL OLIGOPEPTIDASE"/>
    <property type="match status" value="1"/>
</dbReference>
<dbReference type="EMBL" id="PYAT01000004">
    <property type="protein sequence ID" value="PSL40778.1"/>
    <property type="molecule type" value="Genomic_DNA"/>
</dbReference>
<dbReference type="Pfam" id="PF02129">
    <property type="entry name" value="Peptidase_S15"/>
    <property type="match status" value="1"/>
</dbReference>
<keyword evidence="4" id="KW-1185">Reference proteome</keyword>
<proteinExistence type="predicted"/>
<reference evidence="3 4" key="1">
    <citation type="submission" date="2018-03" db="EMBL/GenBank/DDBJ databases">
        <title>Genomic Encyclopedia of Type Strains, Phase III (KMG-III): the genomes of soil and plant-associated and newly described type strains.</title>
        <authorList>
            <person name="Whitman W."/>
        </authorList>
    </citation>
    <scope>NUCLEOTIDE SEQUENCE [LARGE SCALE GENOMIC DNA]</scope>
    <source>
        <strain evidence="3 4">CGMCC 1.12259</strain>
    </source>
</reference>
<dbReference type="Gene3D" id="3.40.50.1820">
    <property type="entry name" value="alpha/beta hydrolase"/>
    <property type="match status" value="1"/>
</dbReference>
<comment type="caution">
    <text evidence="3">The sequence shown here is derived from an EMBL/GenBank/DDBJ whole genome shotgun (WGS) entry which is preliminary data.</text>
</comment>
<dbReference type="GO" id="GO:0008239">
    <property type="term" value="F:dipeptidyl-peptidase activity"/>
    <property type="evidence" value="ECO:0007669"/>
    <property type="project" value="InterPro"/>
</dbReference>
<dbReference type="InterPro" id="IPR008979">
    <property type="entry name" value="Galactose-bd-like_sf"/>
</dbReference>
<evidence type="ECO:0000259" key="2">
    <source>
        <dbReference type="SMART" id="SM00939"/>
    </source>
</evidence>
<dbReference type="SUPFAM" id="SSF53474">
    <property type="entry name" value="alpha/beta-Hydrolases"/>
    <property type="match status" value="1"/>
</dbReference>
<dbReference type="InterPro" id="IPR005674">
    <property type="entry name" value="CocE/Ser_esterase"/>
</dbReference>
<gene>
    <name evidence="3" type="ORF">B0H99_104240</name>
</gene>
<evidence type="ECO:0000313" key="3">
    <source>
        <dbReference type="EMBL" id="PSL40778.1"/>
    </source>
</evidence>
<dbReference type="InterPro" id="IPR029058">
    <property type="entry name" value="AB_hydrolase_fold"/>
</dbReference>
<dbReference type="InterPro" id="IPR000383">
    <property type="entry name" value="Xaa-Pro-like_dom"/>
</dbReference>
<name>A0A2P8H3J5_9BACL</name>
<dbReference type="InterPro" id="IPR013736">
    <property type="entry name" value="Xaa-Pro_dipept_C"/>
</dbReference>
<sequence length="573" mass="63867">MKLHIIFILFFVGIVFSMFGFVESLDTYYEEKALARPTETSIKGKGTLERKWVVKEEKMSHEKNEVRVIEDINIKVRDGIILKGRLLLPKGVKEPLPTIVQLNGYGHESDRGKSETKLMDLAERGYAVVHVSLRGTGTSEGKAGLYNFYSSDGYDVIEWAAEQGWSNGKVGTIGLSLLGISQWLAAKELPPSLKAISPAAACADCYEMLWHPGGMEAGPGRIARSVEYKAAKEHRNFDGWWQERVVSTEDLNRIAKHGVAAFITGGWNDYISPDNIEAFEQYSKTSIHSKLIVSSDAHTYLSGVMPYGFEDYQAQWFDHYLKDKNNGVNQHDPVLIYVQGANQWRYEKKWPLIGTNYIDFYLTNKKSDSINSINDGLLIEEKTTDKEATAMYEYSPETGPFLPTLLSATGRLTINQQPYEKQTLTWTTGALAEPTEITGNLSMTFWAAVNAEDADFVVQITDAAPNGTSRQVTAGYLNAARANSLAEPIMVEPGKIKKYTIKIYPTSYVFKKGHRIRLSLAGGTKAFPKQKSPQGPGINPIGSTVIVYQGSKYPSSLRLPVIGQETLELDRRN</sequence>
<dbReference type="NCBIfam" id="TIGR00976">
    <property type="entry name" value="CocE_NonD"/>
    <property type="match status" value="2"/>
</dbReference>
<dbReference type="OrthoDB" id="319764at2"/>
<keyword evidence="1 3" id="KW-0378">Hydrolase</keyword>
<dbReference type="PANTHER" id="PTHR43056:SF10">
    <property type="entry name" value="COCE_NOND FAMILY, PUTATIVE (AFU_ORTHOLOGUE AFUA_7G00600)-RELATED"/>
    <property type="match status" value="1"/>
</dbReference>
<dbReference type="RefSeq" id="WP_106532987.1">
    <property type="nucleotide sequence ID" value="NZ_PYAT01000004.1"/>
</dbReference>
<dbReference type="Gene3D" id="2.60.120.260">
    <property type="entry name" value="Galactose-binding domain-like"/>
    <property type="match status" value="1"/>
</dbReference>
<feature type="domain" description="Xaa-Pro dipeptidyl-peptidase C-terminal" evidence="2">
    <location>
        <begin position="314"/>
        <end position="558"/>
    </location>
</feature>
<accession>A0A2P8H3J5</accession>
<dbReference type="InterPro" id="IPR050585">
    <property type="entry name" value="Xaa-Pro_dipeptidyl-ppase/CocE"/>
</dbReference>
<dbReference type="SUPFAM" id="SSF49785">
    <property type="entry name" value="Galactose-binding domain-like"/>
    <property type="match status" value="1"/>
</dbReference>
<dbReference type="SMART" id="SM00939">
    <property type="entry name" value="PepX_C"/>
    <property type="match status" value="1"/>
</dbReference>
<dbReference type="AlphaFoldDB" id="A0A2P8H3J5"/>
<protein>
    <submittedName>
        <fullName evidence="3">Putative CocE/NonD family hydrolase</fullName>
    </submittedName>
</protein>
<dbReference type="Proteomes" id="UP000242682">
    <property type="component" value="Unassembled WGS sequence"/>
</dbReference>
<dbReference type="Pfam" id="PF08530">
    <property type="entry name" value="PepX_C"/>
    <property type="match status" value="1"/>
</dbReference>
<evidence type="ECO:0000313" key="4">
    <source>
        <dbReference type="Proteomes" id="UP000242682"/>
    </source>
</evidence>
<evidence type="ECO:0000256" key="1">
    <source>
        <dbReference type="ARBA" id="ARBA00022801"/>
    </source>
</evidence>
<organism evidence="3 4">
    <name type="scientific">Planomicrobium soli</name>
    <dbReference type="NCBI Taxonomy" id="1176648"/>
    <lineage>
        <taxon>Bacteria</taxon>
        <taxon>Bacillati</taxon>
        <taxon>Bacillota</taxon>
        <taxon>Bacilli</taxon>
        <taxon>Bacillales</taxon>
        <taxon>Caryophanaceae</taxon>
        <taxon>Planomicrobium</taxon>
    </lineage>
</organism>